<dbReference type="InterPro" id="IPR028018">
    <property type="entry name" value="DUF4646"/>
</dbReference>
<accession>A0A0B7F5R5</accession>
<gene>
    <name evidence="2" type="ORF">RSOLAG1IB_11348</name>
</gene>
<dbReference type="Proteomes" id="UP000059188">
    <property type="component" value="Unassembled WGS sequence"/>
</dbReference>
<organism evidence="2 3">
    <name type="scientific">Thanatephorus cucumeris (strain AG1-IB / isolate 7/3/14)</name>
    <name type="common">Lettuce bottom rot fungus</name>
    <name type="synonym">Rhizoctonia solani</name>
    <dbReference type="NCBI Taxonomy" id="1108050"/>
    <lineage>
        <taxon>Eukaryota</taxon>
        <taxon>Fungi</taxon>
        <taxon>Dikarya</taxon>
        <taxon>Basidiomycota</taxon>
        <taxon>Agaricomycotina</taxon>
        <taxon>Agaricomycetes</taxon>
        <taxon>Cantharellales</taxon>
        <taxon>Ceratobasidiaceae</taxon>
        <taxon>Rhizoctonia</taxon>
        <taxon>Rhizoctonia solani AG-1</taxon>
    </lineage>
</organism>
<protein>
    <submittedName>
        <fullName evidence="2">Uncharacterized protein</fullName>
    </submittedName>
</protein>
<keyword evidence="3" id="KW-1185">Reference proteome</keyword>
<dbReference type="STRING" id="1108050.A0A0B7F5R5"/>
<sequence length="304" mass="34009">MSSFAGKTPIASSIHSDRAIPPARSNTETSYPDYAPPSYEAVTAISAPSTVLRPESFAVIEDEEPCTEPIERNAKSTPLRDPLDPMPPCFSRNPLLNTPYEALSQPFAVHAEPGKKFLDDAFEIVGTNLLENHGVWDRDWDQLLQDIHTVARLTKGQRIAARVLPVTMYMGCTGFFVSRAIERGMKRKKAASVNALLDVWNERFFRPRHLEITLCRGDRRVPSAPGGDEAQCPAPDRPCVQPRRKGCCAARKTASCAFKQVDDNSDRHSVCRHGKTCMKRVDGQQHQQTCWFKKEVYRLVVVSV</sequence>
<evidence type="ECO:0000313" key="2">
    <source>
        <dbReference type="EMBL" id="CEL53416.1"/>
    </source>
</evidence>
<name>A0A0B7F5R5_THACB</name>
<dbReference type="Pfam" id="PF15496">
    <property type="entry name" value="DUF4646"/>
    <property type="match status" value="1"/>
</dbReference>
<evidence type="ECO:0000313" key="3">
    <source>
        <dbReference type="Proteomes" id="UP000059188"/>
    </source>
</evidence>
<dbReference type="AlphaFoldDB" id="A0A0B7F5R5"/>
<reference evidence="2 3" key="1">
    <citation type="submission" date="2014-11" db="EMBL/GenBank/DDBJ databases">
        <authorList>
            <person name="Wibberg Daniel"/>
        </authorList>
    </citation>
    <scope>NUCLEOTIDE SEQUENCE [LARGE SCALE GENOMIC DNA]</scope>
    <source>
        <strain evidence="2">Rhizoctonia solani AG1-IB 7/3/14</strain>
    </source>
</reference>
<feature type="region of interest" description="Disordered" evidence="1">
    <location>
        <begin position="1"/>
        <end position="36"/>
    </location>
</feature>
<dbReference type="OrthoDB" id="3174625at2759"/>
<feature type="compositionally biased region" description="Polar residues" evidence="1">
    <location>
        <begin position="1"/>
        <end position="14"/>
    </location>
</feature>
<proteinExistence type="predicted"/>
<dbReference type="EMBL" id="LN679221">
    <property type="protein sequence ID" value="CEL53416.1"/>
    <property type="molecule type" value="Genomic_DNA"/>
</dbReference>
<evidence type="ECO:0000256" key="1">
    <source>
        <dbReference type="SAM" id="MobiDB-lite"/>
    </source>
</evidence>